<dbReference type="PANTHER" id="PTHR35125">
    <property type="entry name" value="NEURON NAVIGATOR 1-LIKE-RELATED"/>
    <property type="match status" value="1"/>
</dbReference>
<protein>
    <submittedName>
        <fullName evidence="1">Uncharacterized protein</fullName>
    </submittedName>
</protein>
<evidence type="ECO:0000313" key="2">
    <source>
        <dbReference type="Proteomes" id="UP000595140"/>
    </source>
</evidence>
<dbReference type="InterPro" id="IPR039326">
    <property type="entry name" value="Patronus"/>
</dbReference>
<gene>
    <name evidence="1" type="ORF">CCAM_LOCUS25907</name>
</gene>
<evidence type="ECO:0000313" key="1">
    <source>
        <dbReference type="EMBL" id="VFQ84131.1"/>
    </source>
</evidence>
<keyword evidence="2" id="KW-1185">Reference proteome</keyword>
<dbReference type="EMBL" id="OOIL02002698">
    <property type="protein sequence ID" value="VFQ84131.1"/>
    <property type="molecule type" value="Genomic_DNA"/>
</dbReference>
<dbReference type="Proteomes" id="UP000595140">
    <property type="component" value="Unassembled WGS sequence"/>
</dbReference>
<dbReference type="PANTHER" id="PTHR35125:SF1">
    <property type="entry name" value="PROTEIN PATRONUS 2"/>
    <property type="match status" value="1"/>
</dbReference>
<name>A0A484M5K2_9ASTE</name>
<sequence length="191" mass="21349">MAKNIAQRPLIFQDENFDVSCKKPLGGEISLSSKQSVVKKGGAGRKSRGALFDITNKSAVQPKASQKKSVSHKKKLVFKEDEVNIEEETILHDHKKCIEAQEAITTLDLFDIAFPKLDSIEISDMKPEESIHCGYPEPEELPTAEDSKWLQSCLTWKSPPSSPTSCGSPLSPIWEFEPVEFKMKEEIDLCV</sequence>
<dbReference type="GO" id="GO:0007346">
    <property type="term" value="P:regulation of mitotic cell cycle"/>
    <property type="evidence" value="ECO:0007669"/>
    <property type="project" value="InterPro"/>
</dbReference>
<dbReference type="AlphaFoldDB" id="A0A484M5K2"/>
<dbReference type="OrthoDB" id="1916925at2759"/>
<proteinExistence type="predicted"/>
<reference evidence="1 2" key="1">
    <citation type="submission" date="2018-04" db="EMBL/GenBank/DDBJ databases">
        <authorList>
            <person name="Vogel A."/>
        </authorList>
    </citation>
    <scope>NUCLEOTIDE SEQUENCE [LARGE SCALE GENOMIC DNA]</scope>
</reference>
<accession>A0A484M5K2</accession>
<organism evidence="1 2">
    <name type="scientific">Cuscuta campestris</name>
    <dbReference type="NCBI Taxonomy" id="132261"/>
    <lineage>
        <taxon>Eukaryota</taxon>
        <taxon>Viridiplantae</taxon>
        <taxon>Streptophyta</taxon>
        <taxon>Embryophyta</taxon>
        <taxon>Tracheophyta</taxon>
        <taxon>Spermatophyta</taxon>
        <taxon>Magnoliopsida</taxon>
        <taxon>eudicotyledons</taxon>
        <taxon>Gunneridae</taxon>
        <taxon>Pentapetalae</taxon>
        <taxon>asterids</taxon>
        <taxon>lamiids</taxon>
        <taxon>Solanales</taxon>
        <taxon>Convolvulaceae</taxon>
        <taxon>Cuscuteae</taxon>
        <taxon>Cuscuta</taxon>
        <taxon>Cuscuta subgen. Grammica</taxon>
        <taxon>Cuscuta sect. Cleistogrammica</taxon>
    </lineage>
</organism>